<sequence>MLPHLNPPATTLSSSHFEPLPRWGSSIPYLRVPFSALVRPRPEWHLDAPFNPAAFMLTEQRCRLPAGLMRVAEVQTCDGQWMGTGVWAPLFGLGAASGMVEVEMECIRQKVGHILGF</sequence>
<evidence type="ECO:0000313" key="1">
    <source>
        <dbReference type="EMBL" id="KZP08489.1"/>
    </source>
</evidence>
<keyword evidence="2" id="KW-1185">Reference proteome</keyword>
<gene>
    <name evidence="1" type="ORF">FIBSPDRAFT_964739</name>
</gene>
<dbReference type="AlphaFoldDB" id="A0A165XF93"/>
<organism evidence="1 2">
    <name type="scientific">Athelia psychrophila</name>
    <dbReference type="NCBI Taxonomy" id="1759441"/>
    <lineage>
        <taxon>Eukaryota</taxon>
        <taxon>Fungi</taxon>
        <taxon>Dikarya</taxon>
        <taxon>Basidiomycota</taxon>
        <taxon>Agaricomycotina</taxon>
        <taxon>Agaricomycetes</taxon>
        <taxon>Agaricomycetidae</taxon>
        <taxon>Atheliales</taxon>
        <taxon>Atheliaceae</taxon>
        <taxon>Athelia</taxon>
    </lineage>
</organism>
<dbReference type="EMBL" id="KV417720">
    <property type="protein sequence ID" value="KZP08489.1"/>
    <property type="molecule type" value="Genomic_DNA"/>
</dbReference>
<accession>A0A165XF93</accession>
<reference evidence="1 2" key="1">
    <citation type="journal article" date="2016" name="Mol. Biol. Evol.">
        <title>Comparative Genomics of Early-Diverging Mushroom-Forming Fungi Provides Insights into the Origins of Lignocellulose Decay Capabilities.</title>
        <authorList>
            <person name="Nagy L.G."/>
            <person name="Riley R."/>
            <person name="Tritt A."/>
            <person name="Adam C."/>
            <person name="Daum C."/>
            <person name="Floudas D."/>
            <person name="Sun H."/>
            <person name="Yadav J.S."/>
            <person name="Pangilinan J."/>
            <person name="Larsson K.H."/>
            <person name="Matsuura K."/>
            <person name="Barry K."/>
            <person name="Labutti K."/>
            <person name="Kuo R."/>
            <person name="Ohm R.A."/>
            <person name="Bhattacharya S.S."/>
            <person name="Shirouzu T."/>
            <person name="Yoshinaga Y."/>
            <person name="Martin F.M."/>
            <person name="Grigoriev I.V."/>
            <person name="Hibbett D.S."/>
        </authorList>
    </citation>
    <scope>NUCLEOTIDE SEQUENCE [LARGE SCALE GENOMIC DNA]</scope>
    <source>
        <strain evidence="1 2">CBS 109695</strain>
    </source>
</reference>
<dbReference type="Proteomes" id="UP000076532">
    <property type="component" value="Unassembled WGS sequence"/>
</dbReference>
<protein>
    <submittedName>
        <fullName evidence="1">Uncharacterized protein</fullName>
    </submittedName>
</protein>
<name>A0A165XF93_9AGAM</name>
<evidence type="ECO:0000313" key="2">
    <source>
        <dbReference type="Proteomes" id="UP000076532"/>
    </source>
</evidence>
<proteinExistence type="predicted"/>